<keyword evidence="3" id="KW-0786">Thiamine pyrophosphate</keyword>
<evidence type="ECO:0000256" key="3">
    <source>
        <dbReference type="ARBA" id="ARBA00023052"/>
    </source>
</evidence>
<dbReference type="Pfam" id="PF00456">
    <property type="entry name" value="Transketolase_N"/>
    <property type="match status" value="1"/>
</dbReference>
<dbReference type="AlphaFoldDB" id="A0A923LUJ5"/>
<evidence type="ECO:0000313" key="5">
    <source>
        <dbReference type="EMBL" id="MBC5724938.1"/>
    </source>
</evidence>
<dbReference type="CDD" id="cd02012">
    <property type="entry name" value="TPP_TK"/>
    <property type="match status" value="1"/>
</dbReference>
<comment type="similarity">
    <text evidence="2">Belongs to the transketolase family.</text>
</comment>
<comment type="cofactor">
    <cofactor evidence="1">
        <name>thiamine diphosphate</name>
        <dbReference type="ChEBI" id="CHEBI:58937"/>
    </cofactor>
</comment>
<dbReference type="PANTHER" id="PTHR47514">
    <property type="entry name" value="TRANSKETOLASE N-TERMINAL SECTION-RELATED"/>
    <property type="match status" value="1"/>
</dbReference>
<accession>A0A923LUJ5</accession>
<protein>
    <submittedName>
        <fullName evidence="5">Transketolase</fullName>
    </submittedName>
</protein>
<dbReference type="RefSeq" id="WP_054326177.1">
    <property type="nucleotide sequence ID" value="NZ_JACOPL010000004.1"/>
</dbReference>
<evidence type="ECO:0000313" key="6">
    <source>
        <dbReference type="Proteomes" id="UP000606499"/>
    </source>
</evidence>
<dbReference type="SUPFAM" id="SSF52518">
    <property type="entry name" value="Thiamin diphosphate-binding fold (THDP-binding)"/>
    <property type="match status" value="1"/>
</dbReference>
<evidence type="ECO:0000256" key="2">
    <source>
        <dbReference type="ARBA" id="ARBA00007131"/>
    </source>
</evidence>
<evidence type="ECO:0000259" key="4">
    <source>
        <dbReference type="Pfam" id="PF00456"/>
    </source>
</evidence>
<feature type="domain" description="Transketolase N-terminal" evidence="4">
    <location>
        <begin position="31"/>
        <end position="271"/>
    </location>
</feature>
<dbReference type="EMBL" id="JACOPL010000004">
    <property type="protein sequence ID" value="MBC5724938.1"/>
    <property type="molecule type" value="Genomic_DNA"/>
</dbReference>
<reference evidence="5" key="1">
    <citation type="submission" date="2020-08" db="EMBL/GenBank/DDBJ databases">
        <title>Genome public.</title>
        <authorList>
            <person name="Liu C."/>
            <person name="Sun Q."/>
        </authorList>
    </citation>
    <scope>NUCLEOTIDE SEQUENCE</scope>
    <source>
        <strain evidence="5">NSJ-28</strain>
    </source>
</reference>
<organism evidence="5 6">
    <name type="scientific">Agathobaculum faecis</name>
    <dbReference type="NCBI Taxonomy" id="2763013"/>
    <lineage>
        <taxon>Bacteria</taxon>
        <taxon>Bacillati</taxon>
        <taxon>Bacillota</taxon>
        <taxon>Clostridia</taxon>
        <taxon>Eubacteriales</taxon>
        <taxon>Butyricicoccaceae</taxon>
        <taxon>Agathobaculum</taxon>
    </lineage>
</organism>
<dbReference type="Gene3D" id="3.40.50.970">
    <property type="match status" value="1"/>
</dbReference>
<comment type="caution">
    <text evidence="5">The sequence shown here is derived from an EMBL/GenBank/DDBJ whole genome shotgun (WGS) entry which is preliminary data.</text>
</comment>
<dbReference type="InterPro" id="IPR005474">
    <property type="entry name" value="Transketolase_N"/>
</dbReference>
<proteinExistence type="inferred from homology"/>
<name>A0A923LUJ5_9FIRM</name>
<gene>
    <name evidence="5" type="ORF">H8S45_05625</name>
</gene>
<keyword evidence="6" id="KW-1185">Reference proteome</keyword>
<sequence>MVDKKEVLRLTELAYQARRDLCKLCGAYSGNIHMGGDMSMLDVLTCLFHRTMNVSPEREQDPARDRFILSKGHGAVGMYIVMAQKGFFDYQEICETYGQVGSKFGQHPCKTRLPMLDASTGSLGHGLPLSVGLAASSRQKGRRNRVFCLMGDGETCEGSVWEAAMAGHALGLGNLVAVVDRNRQLMTSFSEDSIKLAPYADKWRAFGWNVIEIADGNDMQQVADALERLPESSSGVPTAVIADTVKGKNISFMEREIKWHAGSMNEADLQTALADLDAALDRQRKEL</sequence>
<dbReference type="PANTHER" id="PTHR47514:SF1">
    <property type="entry name" value="TRANSKETOLASE N-TERMINAL SECTION-RELATED"/>
    <property type="match status" value="1"/>
</dbReference>
<evidence type="ECO:0000256" key="1">
    <source>
        <dbReference type="ARBA" id="ARBA00001964"/>
    </source>
</evidence>
<dbReference type="InterPro" id="IPR029061">
    <property type="entry name" value="THDP-binding"/>
</dbReference>
<dbReference type="Proteomes" id="UP000606499">
    <property type="component" value="Unassembled WGS sequence"/>
</dbReference>